<dbReference type="InterPro" id="IPR008844">
    <property type="entry name" value="Spore_GerAC-like"/>
</dbReference>
<dbReference type="EMBL" id="JXAK01000045">
    <property type="protein sequence ID" value="KIL39014.1"/>
    <property type="molecule type" value="Genomic_DNA"/>
</dbReference>
<dbReference type="Proteomes" id="UP000031967">
    <property type="component" value="Unassembled WGS sequence"/>
</dbReference>
<dbReference type="PANTHER" id="PTHR35789:SF1">
    <property type="entry name" value="SPORE GERMINATION PROTEIN B3"/>
    <property type="match status" value="1"/>
</dbReference>
<accession>A0ABR5AD92</accession>
<evidence type="ECO:0000256" key="6">
    <source>
        <dbReference type="ARBA" id="ARBA00023139"/>
    </source>
</evidence>
<dbReference type="InterPro" id="IPR057336">
    <property type="entry name" value="GerAC_N"/>
</dbReference>
<keyword evidence="6" id="KW-0564">Palmitate</keyword>
<feature type="domain" description="Spore germination GerAC-like C-terminal" evidence="8">
    <location>
        <begin position="158"/>
        <end position="322"/>
    </location>
</feature>
<evidence type="ECO:0000256" key="4">
    <source>
        <dbReference type="ARBA" id="ARBA00022729"/>
    </source>
</evidence>
<name>A0ABR5AD92_9BACL</name>
<proteinExistence type="inferred from homology"/>
<keyword evidence="7" id="KW-0449">Lipoprotein</keyword>
<dbReference type="InterPro" id="IPR046953">
    <property type="entry name" value="Spore_GerAC-like_C"/>
</dbReference>
<dbReference type="Gene3D" id="3.30.300.210">
    <property type="entry name" value="Nutrient germinant receptor protein C, domain 3"/>
    <property type="match status" value="1"/>
</dbReference>
<reference evidence="10 11" key="1">
    <citation type="submission" date="2014-12" db="EMBL/GenBank/DDBJ databases">
        <title>Draft genome sequence of Paenibacillus kamchatkensis strain B-2647.</title>
        <authorList>
            <person name="Karlyshev A.V."/>
            <person name="Kudryashova E.B."/>
        </authorList>
    </citation>
    <scope>NUCLEOTIDE SEQUENCE [LARGE SCALE GENOMIC DNA]</scope>
    <source>
        <strain evidence="10 11">VKM B-2647</strain>
    </source>
</reference>
<dbReference type="PANTHER" id="PTHR35789">
    <property type="entry name" value="SPORE GERMINATION PROTEIN B3"/>
    <property type="match status" value="1"/>
</dbReference>
<dbReference type="NCBIfam" id="TIGR02887">
    <property type="entry name" value="spore_ger_x_C"/>
    <property type="match status" value="1"/>
</dbReference>
<comment type="similarity">
    <text evidence="2">Belongs to the GerABKC lipoprotein family.</text>
</comment>
<sequence length="338" mass="38175">GGRRGGGGGGGGAAKRTTIRSEKGFDTADALSKLQRKIPRKLFWGQCKVFIFSEAIAKAGIREQFDFLVRHPQPRERAYMFVSKGKAADLLELYPPIERSSAEVLKELTDLQIGMKVTLEQLSIMLKGEAQAAALPLVYILPKPKSADAYQSIPYLFGTALFKKDKMIGEISEKTTRGVMWLRNEIVEYTSTFKVGETDGIVSLKPVHANVKLIPKIEGDTWKMTVKVWTEGDIVQNGTLMNPMNPELLAIMDKAFQNDVRERIQLALRETQQRWKTDILGFAKEFHRKYPKQWDKAKDRWEELFPKVEVTTEIDAHILRPGLINSPGGMPKEEAKEK</sequence>
<dbReference type="InterPro" id="IPR038501">
    <property type="entry name" value="Spore_GerAC_C_sf"/>
</dbReference>
<evidence type="ECO:0000259" key="8">
    <source>
        <dbReference type="Pfam" id="PF05504"/>
    </source>
</evidence>
<evidence type="ECO:0000259" key="9">
    <source>
        <dbReference type="Pfam" id="PF25198"/>
    </source>
</evidence>
<keyword evidence="11" id="KW-1185">Reference proteome</keyword>
<dbReference type="Pfam" id="PF05504">
    <property type="entry name" value="Spore_GerAC"/>
    <property type="match status" value="1"/>
</dbReference>
<evidence type="ECO:0000313" key="10">
    <source>
        <dbReference type="EMBL" id="KIL39014.1"/>
    </source>
</evidence>
<comment type="subcellular location">
    <subcellularLocation>
        <location evidence="1">Membrane</location>
        <topology evidence="1">Lipid-anchor</topology>
    </subcellularLocation>
</comment>
<evidence type="ECO:0000256" key="3">
    <source>
        <dbReference type="ARBA" id="ARBA00022544"/>
    </source>
</evidence>
<dbReference type="Pfam" id="PF25198">
    <property type="entry name" value="Spore_GerAC_N"/>
    <property type="match status" value="1"/>
</dbReference>
<organism evidence="10 11">
    <name type="scientific">Gordoniibacillus kamchatkensis</name>
    <dbReference type="NCBI Taxonomy" id="1590651"/>
    <lineage>
        <taxon>Bacteria</taxon>
        <taxon>Bacillati</taxon>
        <taxon>Bacillota</taxon>
        <taxon>Bacilli</taxon>
        <taxon>Bacillales</taxon>
        <taxon>Paenibacillaceae</taxon>
        <taxon>Gordoniibacillus</taxon>
    </lineage>
</organism>
<evidence type="ECO:0000256" key="1">
    <source>
        <dbReference type="ARBA" id="ARBA00004635"/>
    </source>
</evidence>
<dbReference type="RefSeq" id="WP_041049912.1">
    <property type="nucleotide sequence ID" value="NZ_JXAK01000045.1"/>
</dbReference>
<keyword evidence="5" id="KW-0472">Membrane</keyword>
<feature type="domain" description="Spore germination protein N-terminal" evidence="9">
    <location>
        <begin position="5"/>
        <end position="138"/>
    </location>
</feature>
<feature type="non-terminal residue" evidence="10">
    <location>
        <position position="1"/>
    </location>
</feature>
<protein>
    <submittedName>
        <fullName evidence="10">Spore gernimation protein GerC</fullName>
    </submittedName>
</protein>
<gene>
    <name evidence="10" type="ORF">SD70_22540</name>
</gene>
<evidence type="ECO:0000256" key="5">
    <source>
        <dbReference type="ARBA" id="ARBA00023136"/>
    </source>
</evidence>
<evidence type="ECO:0000256" key="2">
    <source>
        <dbReference type="ARBA" id="ARBA00007886"/>
    </source>
</evidence>
<comment type="caution">
    <text evidence="10">The sequence shown here is derived from an EMBL/GenBank/DDBJ whole genome shotgun (WGS) entry which is preliminary data.</text>
</comment>
<evidence type="ECO:0000256" key="7">
    <source>
        <dbReference type="ARBA" id="ARBA00023288"/>
    </source>
</evidence>
<keyword evidence="3" id="KW-0309">Germination</keyword>
<keyword evidence="4" id="KW-0732">Signal</keyword>
<evidence type="ECO:0000313" key="11">
    <source>
        <dbReference type="Proteomes" id="UP000031967"/>
    </source>
</evidence>